<dbReference type="InterPro" id="IPR015422">
    <property type="entry name" value="PyrdxlP-dep_Trfase_small"/>
</dbReference>
<comment type="caution">
    <text evidence="2">The sequence shown here is derived from an EMBL/GenBank/DDBJ whole genome shotgun (WGS) entry which is preliminary data.</text>
</comment>
<name>A0ABD6DLV6_9EURY</name>
<dbReference type="AlphaFoldDB" id="A0ABD6DLV6"/>
<dbReference type="InterPro" id="IPR015424">
    <property type="entry name" value="PyrdxlP-dep_Trfase"/>
</dbReference>
<evidence type="ECO:0000313" key="3">
    <source>
        <dbReference type="Proteomes" id="UP001597034"/>
    </source>
</evidence>
<dbReference type="Pfam" id="PF01041">
    <property type="entry name" value="DegT_DnrJ_EryC1"/>
    <property type="match status" value="1"/>
</dbReference>
<keyword evidence="1" id="KW-0663">Pyridoxal phosphate</keyword>
<dbReference type="CDD" id="cd00616">
    <property type="entry name" value="AHBA_syn"/>
    <property type="match status" value="1"/>
</dbReference>
<reference evidence="2 3" key="1">
    <citation type="journal article" date="2019" name="Int. J. Syst. Evol. Microbiol.">
        <title>The Global Catalogue of Microorganisms (GCM) 10K type strain sequencing project: providing services to taxonomists for standard genome sequencing and annotation.</title>
        <authorList>
            <consortium name="The Broad Institute Genomics Platform"/>
            <consortium name="The Broad Institute Genome Sequencing Center for Infectious Disease"/>
            <person name="Wu L."/>
            <person name="Ma J."/>
        </authorList>
    </citation>
    <scope>NUCLEOTIDE SEQUENCE [LARGE SCALE GENOMIC DNA]</scope>
    <source>
        <strain evidence="2 3">CGMCC 1.10390</strain>
    </source>
</reference>
<accession>A0ABD6DLV6</accession>
<dbReference type="RefSeq" id="WP_256398403.1">
    <property type="nucleotide sequence ID" value="NZ_JANHJR010000001.1"/>
</dbReference>
<dbReference type="Gene3D" id="3.40.640.10">
    <property type="entry name" value="Type I PLP-dependent aspartate aminotransferase-like (Major domain)"/>
    <property type="match status" value="1"/>
</dbReference>
<evidence type="ECO:0000313" key="2">
    <source>
        <dbReference type="EMBL" id="MFD1646073.1"/>
    </source>
</evidence>
<dbReference type="SUPFAM" id="SSF53383">
    <property type="entry name" value="PLP-dependent transferases"/>
    <property type="match status" value="1"/>
</dbReference>
<dbReference type="Gene3D" id="3.90.1150.10">
    <property type="entry name" value="Aspartate Aminotransferase, domain 1"/>
    <property type="match status" value="1"/>
</dbReference>
<sequence length="392" mass="42323">MAGDELAIEGGESVREEPLDFATPVLGDDEVENVADALRSGWLTTGGRVDEFESAVADRTDAGHAIGTTNCTSALYLSYRALDVEGEVITTPLTFATTVSSAMQAGATPVLADVRPDTLTLDPESVKEAITDETDAIVPVHYAGQATDMDVYRDLAEDHDLALIEDAAHGLGGSFEGEAQGTLGDAGCYSFYATKSITTSEGGMLVTDDDELAETARKLRLAGVNKDAWEREDTNRPSWHYDVQAVSGKYNMTDVQASIGIAQLDRLDGFIERRRAVADELDARLADVDGVEPLAVRDADEHARHLYPITVDPEQIGRDRDAFDRALTAEGFGTSVHYIPIHRHTAFADLDRTDLSTVDDVAARLLCLPLHPEMTDADVDDLVTALRKVAEN</sequence>
<proteinExistence type="inferred from homology"/>
<keyword evidence="3" id="KW-1185">Reference proteome</keyword>
<evidence type="ECO:0000256" key="1">
    <source>
        <dbReference type="RuleBase" id="RU004508"/>
    </source>
</evidence>
<comment type="similarity">
    <text evidence="1">Belongs to the DegT/DnrJ/EryC1 family.</text>
</comment>
<dbReference type="EMBL" id="JBHUDO010000002">
    <property type="protein sequence ID" value="MFD1646073.1"/>
    <property type="molecule type" value="Genomic_DNA"/>
</dbReference>
<dbReference type="InterPro" id="IPR015421">
    <property type="entry name" value="PyrdxlP-dep_Trfase_major"/>
</dbReference>
<dbReference type="Proteomes" id="UP001597034">
    <property type="component" value="Unassembled WGS sequence"/>
</dbReference>
<protein>
    <submittedName>
        <fullName evidence="2">DegT/DnrJ/EryC1/StrS family aminotransferase</fullName>
    </submittedName>
</protein>
<keyword evidence="2" id="KW-0808">Transferase</keyword>
<organism evidence="2 3">
    <name type="scientific">Haloarchaeobius litoreus</name>
    <dbReference type="NCBI Taxonomy" id="755306"/>
    <lineage>
        <taxon>Archaea</taxon>
        <taxon>Methanobacteriati</taxon>
        <taxon>Methanobacteriota</taxon>
        <taxon>Stenosarchaea group</taxon>
        <taxon>Halobacteria</taxon>
        <taxon>Halobacteriales</taxon>
        <taxon>Halorubellaceae</taxon>
        <taxon>Haloarchaeobius</taxon>
    </lineage>
</organism>
<dbReference type="InterPro" id="IPR000653">
    <property type="entry name" value="DegT/StrS_aminotransferase"/>
</dbReference>
<gene>
    <name evidence="2" type="ORF">ACFSBL_10305</name>
</gene>
<dbReference type="GO" id="GO:0008483">
    <property type="term" value="F:transaminase activity"/>
    <property type="evidence" value="ECO:0007669"/>
    <property type="project" value="UniProtKB-KW"/>
</dbReference>
<dbReference type="PIRSF" id="PIRSF000390">
    <property type="entry name" value="PLP_StrS"/>
    <property type="match status" value="1"/>
</dbReference>
<dbReference type="PANTHER" id="PTHR30244">
    <property type="entry name" value="TRANSAMINASE"/>
    <property type="match status" value="1"/>
</dbReference>
<keyword evidence="2" id="KW-0032">Aminotransferase</keyword>
<dbReference type="PANTHER" id="PTHR30244:SF34">
    <property type="entry name" value="DTDP-4-AMINO-4,6-DIDEOXYGALACTOSE TRANSAMINASE"/>
    <property type="match status" value="1"/>
</dbReference>